<dbReference type="InterPro" id="IPR050490">
    <property type="entry name" value="Bact_solute-bd_prot1"/>
</dbReference>
<dbReference type="RefSeq" id="WP_132283296.1">
    <property type="nucleotide sequence ID" value="NZ_SMGQ01000017.1"/>
</dbReference>
<protein>
    <submittedName>
        <fullName evidence="2">Oligogalacturonide transport system substrate-binding protein</fullName>
    </submittedName>
</protein>
<evidence type="ECO:0000256" key="1">
    <source>
        <dbReference type="SAM" id="SignalP"/>
    </source>
</evidence>
<proteinExistence type="predicted"/>
<dbReference type="AlphaFoldDB" id="A0A4R1MD87"/>
<evidence type="ECO:0000313" key="2">
    <source>
        <dbReference type="EMBL" id="TCK87989.1"/>
    </source>
</evidence>
<feature type="signal peptide" evidence="1">
    <location>
        <begin position="1"/>
        <end position="21"/>
    </location>
</feature>
<gene>
    <name evidence="2" type="ORF">EDC19_2636</name>
</gene>
<feature type="chain" id="PRO_5039542818" evidence="1">
    <location>
        <begin position="22"/>
        <end position="452"/>
    </location>
</feature>
<sequence length="452" mass="50640">MKKLLALMIVLVLTLSFVGCGGDDDTTVTPDPGTQGGVQEPADDDEEIEIRFSWWGGDSRHEATIEAINMFEEANPNITVVPEYTAWSGHFERISAQLTANDEADLMQINFNWFYNFSPDGNRFVDLFTMDEYLDLSNWPEESYDAIVIDGKLQGVPTSIGSRVYYVNQTPFDEAGIDIPETWDDLMAAGQTFQEKLGPDYYPLGNIGYTDDLPLMTFGYLAQKYGKDIIGEDNEMTYTVEELADGFEFVQALLDNNVIPGFHDDSAEKNHENPNWIQGRYAAVYNWPSSISRYVENLDPSIEPNIVAAPYFKLSDDQLHSGAFNKVGMAFSISPNSDHPEAAAKLLNFLYTDEDAVVAQGLERAVPANRAAEQILADHGMLEGIEYEGEQLIAEYDDMYTFHPFYEDNTVKLIYNDIFEQFVAAEGAMTPEEAAEEIINNIGFAIQDAMDN</sequence>
<keyword evidence="3" id="KW-1185">Reference proteome</keyword>
<dbReference type="PANTHER" id="PTHR43649:SF11">
    <property type="entry name" value="ABC TRANSPORTER SUBSTRATE-BINDING PROTEIN YESO-RELATED"/>
    <property type="match status" value="1"/>
</dbReference>
<dbReference type="PANTHER" id="PTHR43649">
    <property type="entry name" value="ARABINOSE-BINDING PROTEIN-RELATED"/>
    <property type="match status" value="1"/>
</dbReference>
<evidence type="ECO:0000313" key="3">
    <source>
        <dbReference type="Proteomes" id="UP000294545"/>
    </source>
</evidence>
<dbReference type="SUPFAM" id="SSF53850">
    <property type="entry name" value="Periplasmic binding protein-like II"/>
    <property type="match status" value="1"/>
</dbReference>
<accession>A0A4R1MD87</accession>
<name>A0A4R1MD87_9FIRM</name>
<organism evidence="2 3">
    <name type="scientific">Natranaerovirga hydrolytica</name>
    <dbReference type="NCBI Taxonomy" id="680378"/>
    <lineage>
        <taxon>Bacteria</taxon>
        <taxon>Bacillati</taxon>
        <taxon>Bacillota</taxon>
        <taxon>Clostridia</taxon>
        <taxon>Lachnospirales</taxon>
        <taxon>Natranaerovirgaceae</taxon>
        <taxon>Natranaerovirga</taxon>
    </lineage>
</organism>
<comment type="caution">
    <text evidence="2">The sequence shown here is derived from an EMBL/GenBank/DDBJ whole genome shotgun (WGS) entry which is preliminary data.</text>
</comment>
<dbReference type="Gene3D" id="3.40.190.10">
    <property type="entry name" value="Periplasmic binding protein-like II"/>
    <property type="match status" value="2"/>
</dbReference>
<keyword evidence="1" id="KW-0732">Signal</keyword>
<dbReference type="Proteomes" id="UP000294545">
    <property type="component" value="Unassembled WGS sequence"/>
</dbReference>
<dbReference type="EMBL" id="SMGQ01000017">
    <property type="protein sequence ID" value="TCK87989.1"/>
    <property type="molecule type" value="Genomic_DNA"/>
</dbReference>
<dbReference type="Pfam" id="PF01547">
    <property type="entry name" value="SBP_bac_1"/>
    <property type="match status" value="1"/>
</dbReference>
<dbReference type="OrthoDB" id="9764112at2"/>
<reference evidence="2 3" key="1">
    <citation type="submission" date="2019-03" db="EMBL/GenBank/DDBJ databases">
        <title>Genomic Encyclopedia of Type Strains, Phase IV (KMG-IV): sequencing the most valuable type-strain genomes for metagenomic binning, comparative biology and taxonomic classification.</title>
        <authorList>
            <person name="Goeker M."/>
        </authorList>
    </citation>
    <scope>NUCLEOTIDE SEQUENCE [LARGE SCALE GENOMIC DNA]</scope>
    <source>
        <strain evidence="2 3">DSM 24176</strain>
    </source>
</reference>
<dbReference type="InterPro" id="IPR006059">
    <property type="entry name" value="SBP"/>
</dbReference>
<dbReference type="PROSITE" id="PS51257">
    <property type="entry name" value="PROKAR_LIPOPROTEIN"/>
    <property type="match status" value="1"/>
</dbReference>